<accession>A0A8J3TTF6</accession>
<evidence type="ECO:0000313" key="5">
    <source>
        <dbReference type="Proteomes" id="UP000650628"/>
    </source>
</evidence>
<dbReference type="InterPro" id="IPR052515">
    <property type="entry name" value="Gfo/Idh/MocA_Oxidoreductase"/>
</dbReference>
<evidence type="ECO:0008006" key="6">
    <source>
        <dbReference type="Google" id="ProtNLM"/>
    </source>
</evidence>
<evidence type="ECO:0000256" key="1">
    <source>
        <dbReference type="SAM" id="MobiDB-lite"/>
    </source>
</evidence>
<dbReference type="PANTHER" id="PTHR43249:SF1">
    <property type="entry name" value="D-GLUCOSIDE 3-DEHYDROGENASE"/>
    <property type="match status" value="1"/>
</dbReference>
<keyword evidence="5" id="KW-1185">Reference proteome</keyword>
<gene>
    <name evidence="4" type="ORF">Pmi06nite_53110</name>
</gene>
<feature type="domain" description="Gfo/Idh/MocA-like oxidoreductase N-terminal" evidence="2">
    <location>
        <begin position="6"/>
        <end position="118"/>
    </location>
</feature>
<evidence type="ECO:0000313" key="4">
    <source>
        <dbReference type="EMBL" id="GII31869.1"/>
    </source>
</evidence>
<evidence type="ECO:0000259" key="3">
    <source>
        <dbReference type="Pfam" id="PF22725"/>
    </source>
</evidence>
<dbReference type="SUPFAM" id="SSF51735">
    <property type="entry name" value="NAD(P)-binding Rossmann-fold domains"/>
    <property type="match status" value="1"/>
</dbReference>
<organism evidence="4 5">
    <name type="scientific">Planotetraspora mira</name>
    <dbReference type="NCBI Taxonomy" id="58121"/>
    <lineage>
        <taxon>Bacteria</taxon>
        <taxon>Bacillati</taxon>
        <taxon>Actinomycetota</taxon>
        <taxon>Actinomycetes</taxon>
        <taxon>Streptosporangiales</taxon>
        <taxon>Streptosporangiaceae</taxon>
        <taxon>Planotetraspora</taxon>
    </lineage>
</organism>
<protein>
    <recommendedName>
        <fullName evidence="6">Gfo/Idh/MocA family oxidoreductase</fullName>
    </recommendedName>
</protein>
<sequence>MADPLRAVLVGVGGIARSAHLPAVRALAGAVELVAVTDIDGHQAARFAAEHRVPRVHADLTTMLDKETPDLVLVATPSATHAAIAVECLDAGASVYCEKPLCASLAEHDAILAAERRSAGWCVPVFQWRSGSAARHLRDLLAAGSLGRSLLALCHTLWYRGPDYYAVPWRGRRDTEIGGATTTQGIHAIDLLLWLLPDWEEVSRARHPRSAAGDGGRLDRPRPVRLRRAGRPGEQRALACPDQQPAAGLSAGHRAAGAPLPVQQRRLDVRAGARAGRPVGPADGRTRLT</sequence>
<feature type="domain" description="GFO/IDH/MocA-like oxidoreductase" evidence="3">
    <location>
        <begin position="135"/>
        <end position="203"/>
    </location>
</feature>
<dbReference type="AlphaFoldDB" id="A0A8J3TTF6"/>
<feature type="compositionally biased region" description="Low complexity" evidence="1">
    <location>
        <begin position="272"/>
        <end position="283"/>
    </location>
</feature>
<dbReference type="Proteomes" id="UP000650628">
    <property type="component" value="Unassembled WGS sequence"/>
</dbReference>
<dbReference type="GO" id="GO:0000166">
    <property type="term" value="F:nucleotide binding"/>
    <property type="evidence" value="ECO:0007669"/>
    <property type="project" value="InterPro"/>
</dbReference>
<dbReference type="Gene3D" id="3.40.50.720">
    <property type="entry name" value="NAD(P)-binding Rossmann-like Domain"/>
    <property type="match status" value="1"/>
</dbReference>
<dbReference type="Pfam" id="PF22725">
    <property type="entry name" value="GFO_IDH_MocA_C3"/>
    <property type="match status" value="1"/>
</dbReference>
<dbReference type="InterPro" id="IPR055170">
    <property type="entry name" value="GFO_IDH_MocA-like_dom"/>
</dbReference>
<name>A0A8J3TTF6_9ACTN</name>
<feature type="region of interest" description="Disordered" evidence="1">
    <location>
        <begin position="229"/>
        <end position="289"/>
    </location>
</feature>
<dbReference type="Pfam" id="PF01408">
    <property type="entry name" value="GFO_IDH_MocA"/>
    <property type="match status" value="1"/>
</dbReference>
<dbReference type="InterPro" id="IPR000683">
    <property type="entry name" value="Gfo/Idh/MocA-like_OxRdtase_N"/>
</dbReference>
<proteinExistence type="predicted"/>
<comment type="caution">
    <text evidence="4">The sequence shown here is derived from an EMBL/GenBank/DDBJ whole genome shotgun (WGS) entry which is preliminary data.</text>
</comment>
<reference evidence="4 5" key="1">
    <citation type="submission" date="2021-01" db="EMBL/GenBank/DDBJ databases">
        <title>Whole genome shotgun sequence of Planotetraspora mira NBRC 15435.</title>
        <authorList>
            <person name="Komaki H."/>
            <person name="Tamura T."/>
        </authorList>
    </citation>
    <scope>NUCLEOTIDE SEQUENCE [LARGE SCALE GENOMIC DNA]</scope>
    <source>
        <strain evidence="4 5">NBRC 15435</strain>
    </source>
</reference>
<evidence type="ECO:0000259" key="2">
    <source>
        <dbReference type="Pfam" id="PF01408"/>
    </source>
</evidence>
<dbReference type="PANTHER" id="PTHR43249">
    <property type="entry name" value="UDP-N-ACETYL-2-AMINO-2-DEOXY-D-GLUCURONATE OXIDASE"/>
    <property type="match status" value="1"/>
</dbReference>
<dbReference type="InterPro" id="IPR036291">
    <property type="entry name" value="NAD(P)-bd_dom_sf"/>
</dbReference>
<dbReference type="Gene3D" id="3.30.360.10">
    <property type="entry name" value="Dihydrodipicolinate Reductase, domain 2"/>
    <property type="match status" value="1"/>
</dbReference>
<dbReference type="RefSeq" id="WP_203955784.1">
    <property type="nucleotide sequence ID" value="NZ_BOOO01000031.1"/>
</dbReference>
<dbReference type="EMBL" id="BOOO01000031">
    <property type="protein sequence ID" value="GII31869.1"/>
    <property type="molecule type" value="Genomic_DNA"/>
</dbReference>